<reference evidence="3 4" key="1">
    <citation type="submission" date="2023-10" db="EMBL/GenBank/DDBJ databases">
        <title>Genomes of two closely related lineages of the louse Polyplax serrata with different host specificities.</title>
        <authorList>
            <person name="Martinu J."/>
            <person name="Tarabai H."/>
            <person name="Stefka J."/>
            <person name="Hypsa V."/>
        </authorList>
    </citation>
    <scope>NUCLEOTIDE SEQUENCE [LARGE SCALE GENOMIC DNA]</scope>
    <source>
        <strain evidence="3">HR10_N</strain>
    </source>
</reference>
<accession>A0AAN8XMF4</accession>
<feature type="transmembrane region" description="Helical" evidence="2">
    <location>
        <begin position="140"/>
        <end position="169"/>
    </location>
</feature>
<proteinExistence type="predicted"/>
<comment type="caution">
    <text evidence="3">The sequence shown here is derived from an EMBL/GenBank/DDBJ whole genome shotgun (WGS) entry which is preliminary data.</text>
</comment>
<gene>
    <name evidence="3" type="ORF">RUM43_005243</name>
</gene>
<evidence type="ECO:0000313" key="3">
    <source>
        <dbReference type="EMBL" id="KAK6643733.1"/>
    </source>
</evidence>
<dbReference type="EMBL" id="JAWJWE010000002">
    <property type="protein sequence ID" value="KAK6643733.1"/>
    <property type="molecule type" value="Genomic_DNA"/>
</dbReference>
<keyword evidence="2" id="KW-1133">Transmembrane helix</keyword>
<dbReference type="Proteomes" id="UP001372834">
    <property type="component" value="Unassembled WGS sequence"/>
</dbReference>
<evidence type="ECO:0000256" key="2">
    <source>
        <dbReference type="SAM" id="Phobius"/>
    </source>
</evidence>
<protein>
    <submittedName>
        <fullName evidence="3">Uncharacterized protein</fullName>
    </submittedName>
</protein>
<organism evidence="3 4">
    <name type="scientific">Polyplax serrata</name>
    <name type="common">Common mouse louse</name>
    <dbReference type="NCBI Taxonomy" id="468196"/>
    <lineage>
        <taxon>Eukaryota</taxon>
        <taxon>Metazoa</taxon>
        <taxon>Ecdysozoa</taxon>
        <taxon>Arthropoda</taxon>
        <taxon>Hexapoda</taxon>
        <taxon>Insecta</taxon>
        <taxon>Pterygota</taxon>
        <taxon>Neoptera</taxon>
        <taxon>Paraneoptera</taxon>
        <taxon>Psocodea</taxon>
        <taxon>Troctomorpha</taxon>
        <taxon>Phthiraptera</taxon>
        <taxon>Anoplura</taxon>
        <taxon>Polyplacidae</taxon>
        <taxon>Polyplax</taxon>
    </lineage>
</organism>
<evidence type="ECO:0000313" key="4">
    <source>
        <dbReference type="Proteomes" id="UP001372834"/>
    </source>
</evidence>
<dbReference type="AlphaFoldDB" id="A0AAN8XMF4"/>
<feature type="region of interest" description="Disordered" evidence="1">
    <location>
        <begin position="235"/>
        <end position="274"/>
    </location>
</feature>
<name>A0AAN8XMF4_POLSC</name>
<feature type="transmembrane region" description="Helical" evidence="2">
    <location>
        <begin position="106"/>
        <end position="134"/>
    </location>
</feature>
<keyword evidence="2" id="KW-0812">Transmembrane</keyword>
<keyword evidence="2" id="KW-0472">Membrane</keyword>
<feature type="transmembrane region" description="Helical" evidence="2">
    <location>
        <begin position="189"/>
        <end position="209"/>
    </location>
</feature>
<evidence type="ECO:0000256" key="1">
    <source>
        <dbReference type="SAM" id="MobiDB-lite"/>
    </source>
</evidence>
<sequence length="287" mass="31781">MKADSDQYVQSVSDLYGTDEIDVLLEEIRDLEPANCRAEDVQDFEIAGSRTGVANLESPAVTVKSWDSHANYRHHTGNSASGSLFSGVIVYCDESHFKSVTGILRVLLIVTCIASLACLCSSGTVKVGIFMLPLAGRLRLMMFITIFCLLNVIIYLTISFMYILSASLIVQMIHAEAFFWVPKWSKHRLMAAGILGYVCGILSILISFITKCHRVQYCPVSEDPSQMMLQDTIQSDTKVQRPPPVIQQRRAPPKPVPISTKSTPVNSWPVDDVQPCTSKSAEPYVMV</sequence>